<protein>
    <submittedName>
        <fullName evidence="1">Uncharacterized protein</fullName>
    </submittedName>
</protein>
<proteinExistence type="predicted"/>
<comment type="caution">
    <text evidence="1">The sequence shown here is derived from an EMBL/GenBank/DDBJ whole genome shotgun (WGS) entry which is preliminary data.</text>
</comment>
<keyword evidence="2" id="KW-1185">Reference proteome</keyword>
<reference evidence="1" key="1">
    <citation type="submission" date="2022-04" db="EMBL/GenBank/DDBJ databases">
        <title>Genome of the entomopathogenic fungus Entomophthora muscae.</title>
        <authorList>
            <person name="Elya C."/>
            <person name="Lovett B.R."/>
            <person name="Lee E."/>
            <person name="Macias A.M."/>
            <person name="Hajek A.E."/>
            <person name="De Bivort B.L."/>
            <person name="Kasson M.T."/>
            <person name="De Fine Licht H.H."/>
            <person name="Stajich J.E."/>
        </authorList>
    </citation>
    <scope>NUCLEOTIDE SEQUENCE</scope>
    <source>
        <strain evidence="1">Berkeley</strain>
    </source>
</reference>
<name>A0ACC2THH2_9FUNG</name>
<dbReference type="EMBL" id="QTSX02002880">
    <property type="protein sequence ID" value="KAJ9073905.1"/>
    <property type="molecule type" value="Genomic_DNA"/>
</dbReference>
<sequence>MADYSAQDLRHKRELTELYNFQAVGFSASSEESGDGTVAAEDERMRFPATFSAELVKRQREWFMTNQLQLGGLANINFAEGAAKFKDFFDIGNRHIDPITRVYYFITKIQFPPDNPLLFRFNLGPRSPLAMTNNYSITLALAYEFMHTVAQANDEYCHFIQCLINLVPKNLTTNVKQHIGFWPFWAAYRYPTLLAATLPQPNLLPHVPKDKPAYKCQTPGCKRRFRHRFLLYEHNSTGGCGLTEQEKSMLNFSKPHTTTHSALRQ</sequence>
<gene>
    <name evidence="1" type="ORF">DSO57_1011580</name>
</gene>
<organism evidence="1 2">
    <name type="scientific">Entomophthora muscae</name>
    <dbReference type="NCBI Taxonomy" id="34485"/>
    <lineage>
        <taxon>Eukaryota</taxon>
        <taxon>Fungi</taxon>
        <taxon>Fungi incertae sedis</taxon>
        <taxon>Zoopagomycota</taxon>
        <taxon>Entomophthoromycotina</taxon>
        <taxon>Entomophthoromycetes</taxon>
        <taxon>Entomophthorales</taxon>
        <taxon>Entomophthoraceae</taxon>
        <taxon>Entomophthora</taxon>
    </lineage>
</organism>
<dbReference type="Proteomes" id="UP001165960">
    <property type="component" value="Unassembled WGS sequence"/>
</dbReference>
<evidence type="ECO:0000313" key="1">
    <source>
        <dbReference type="EMBL" id="KAJ9073905.1"/>
    </source>
</evidence>
<evidence type="ECO:0000313" key="2">
    <source>
        <dbReference type="Proteomes" id="UP001165960"/>
    </source>
</evidence>
<accession>A0ACC2THH2</accession>